<evidence type="ECO:0000313" key="3">
    <source>
        <dbReference type="Proteomes" id="UP001161094"/>
    </source>
</evidence>
<gene>
    <name evidence="2" type="ORF">N5D93_22275</name>
</gene>
<dbReference type="Pfam" id="PF07103">
    <property type="entry name" value="DUF1365"/>
    <property type="match status" value="1"/>
</dbReference>
<organism evidence="2 3">
    <name type="scientific">Achromobacter spanius</name>
    <dbReference type="NCBI Taxonomy" id="217203"/>
    <lineage>
        <taxon>Bacteria</taxon>
        <taxon>Pseudomonadati</taxon>
        <taxon>Pseudomonadota</taxon>
        <taxon>Betaproteobacteria</taxon>
        <taxon>Burkholderiales</taxon>
        <taxon>Alcaligenaceae</taxon>
        <taxon>Achromobacter</taxon>
    </lineage>
</organism>
<dbReference type="RefSeq" id="WP_279996579.1">
    <property type="nucleotide sequence ID" value="NZ_JAOCDZ010000017.1"/>
</dbReference>
<dbReference type="PANTHER" id="PTHR33973">
    <property type="entry name" value="OS07G0153300 PROTEIN"/>
    <property type="match status" value="1"/>
</dbReference>
<dbReference type="InterPro" id="IPR010775">
    <property type="entry name" value="DUF1365"/>
</dbReference>
<feature type="transmembrane region" description="Helical" evidence="1">
    <location>
        <begin position="220"/>
        <end position="241"/>
    </location>
</feature>
<proteinExistence type="predicted"/>
<accession>A0AA42S6I1</accession>
<keyword evidence="1" id="KW-0472">Membrane</keyword>
<keyword evidence="1" id="KW-0812">Transmembrane</keyword>
<sequence>MNSPLHHAGLIELMRARVLHVRTRPVVHRFTYPVFCLRLRIDQADRYDGRASWLFGVNRRRPVAFHFSDHGARDGGDPMAWLRSRLEMAGADIDVGAVWLQCFPRVFGHVFNPVSFWQVHDTDGHLRVLVAEVNNTFGERHQYVLRAPDGGVIHDGQALHSDKSFHVSPFCQVTGRYRFRVKSVGGAHVASIDYFDDPEQAQPLLHTEIRGASVPLATGALLRALAAMPFMTLGVVFRIHWQALRLYLRKVPFHRKPPAPAGEVTFRRSKKVD</sequence>
<dbReference type="Proteomes" id="UP001161094">
    <property type="component" value="Unassembled WGS sequence"/>
</dbReference>
<reference evidence="2" key="1">
    <citation type="submission" date="2022-09" db="EMBL/GenBank/DDBJ databases">
        <title>Intensive care unit water sources are persistently colonized with multi-drug resistant bacteria and are the site of extensive horizontal gene transfer of antibiotic resistance genes.</title>
        <authorList>
            <person name="Diorio-Toth L."/>
        </authorList>
    </citation>
    <scope>NUCLEOTIDE SEQUENCE</scope>
    <source>
        <strain evidence="2">GD03843</strain>
    </source>
</reference>
<evidence type="ECO:0000256" key="1">
    <source>
        <dbReference type="SAM" id="Phobius"/>
    </source>
</evidence>
<keyword evidence="1" id="KW-1133">Transmembrane helix</keyword>
<dbReference type="PANTHER" id="PTHR33973:SF4">
    <property type="entry name" value="OS07G0153300 PROTEIN"/>
    <property type="match status" value="1"/>
</dbReference>
<evidence type="ECO:0000313" key="2">
    <source>
        <dbReference type="EMBL" id="MDH0738563.1"/>
    </source>
</evidence>
<dbReference type="EMBL" id="JAOCDZ010000017">
    <property type="protein sequence ID" value="MDH0738563.1"/>
    <property type="molecule type" value="Genomic_DNA"/>
</dbReference>
<protein>
    <submittedName>
        <fullName evidence="2">DUF1365 domain-containing protein</fullName>
    </submittedName>
</protein>
<comment type="caution">
    <text evidence="2">The sequence shown here is derived from an EMBL/GenBank/DDBJ whole genome shotgun (WGS) entry which is preliminary data.</text>
</comment>
<name>A0AA42S6I1_9BURK</name>
<dbReference type="AlphaFoldDB" id="A0AA42S6I1"/>